<reference evidence="3 4" key="1">
    <citation type="submission" date="2018-06" db="EMBL/GenBank/DDBJ databases">
        <title>Genomic Encyclopedia of Archaeal and Bacterial Type Strains, Phase II (KMG-II): from individual species to whole genera.</title>
        <authorList>
            <person name="Goeker M."/>
        </authorList>
    </citation>
    <scope>NUCLEOTIDE SEQUENCE [LARGE SCALE GENOMIC DNA]</scope>
    <source>
        <strain evidence="3 4">ATCC BAA-1881</strain>
    </source>
</reference>
<keyword evidence="1" id="KW-0862">Zinc</keyword>
<dbReference type="PROSITE" id="PS50966">
    <property type="entry name" value="ZF_SWIM"/>
    <property type="match status" value="1"/>
</dbReference>
<dbReference type="AlphaFoldDB" id="A0A326UBD7"/>
<comment type="caution">
    <text evidence="3">The sequence shown here is derived from an EMBL/GenBank/DDBJ whole genome shotgun (WGS) entry which is preliminary data.</text>
</comment>
<dbReference type="RefSeq" id="WP_111320515.1">
    <property type="nucleotide sequence ID" value="NZ_BIFX01000001.1"/>
</dbReference>
<evidence type="ECO:0000256" key="1">
    <source>
        <dbReference type="PROSITE-ProRule" id="PRU00325"/>
    </source>
</evidence>
<keyword evidence="1" id="KW-0479">Metal-binding</keyword>
<dbReference type="OrthoDB" id="165488at2"/>
<evidence type="ECO:0000259" key="2">
    <source>
        <dbReference type="PROSITE" id="PS50966"/>
    </source>
</evidence>
<organism evidence="3 4">
    <name type="scientific">Thermosporothrix hazakensis</name>
    <dbReference type="NCBI Taxonomy" id="644383"/>
    <lineage>
        <taxon>Bacteria</taxon>
        <taxon>Bacillati</taxon>
        <taxon>Chloroflexota</taxon>
        <taxon>Ktedonobacteria</taxon>
        <taxon>Ktedonobacterales</taxon>
        <taxon>Thermosporotrichaceae</taxon>
        <taxon>Thermosporothrix</taxon>
    </lineage>
</organism>
<accession>A0A326UBD7</accession>
<gene>
    <name evidence="3" type="ORF">EI42_01546</name>
</gene>
<keyword evidence="1" id="KW-0863">Zinc-finger</keyword>
<evidence type="ECO:0000313" key="3">
    <source>
        <dbReference type="EMBL" id="PZW32998.1"/>
    </source>
</evidence>
<sequence length="93" mass="10662">MNSSMINKIAKAKRYAEEPERIQFTRFEATFRGENDVHTTSFDNGEWHCTCRFFHDWGDCCHTMAMQRVLGVTIPAAYRHGITSGLGTQPLVH</sequence>
<keyword evidence="4" id="KW-1185">Reference proteome</keyword>
<dbReference type="InterPro" id="IPR007527">
    <property type="entry name" value="Znf_SWIM"/>
</dbReference>
<evidence type="ECO:0000313" key="4">
    <source>
        <dbReference type="Proteomes" id="UP000248806"/>
    </source>
</evidence>
<dbReference type="EMBL" id="QKUF01000003">
    <property type="protein sequence ID" value="PZW32998.1"/>
    <property type="molecule type" value="Genomic_DNA"/>
</dbReference>
<feature type="domain" description="SWIM-type" evidence="2">
    <location>
        <begin position="38"/>
        <end position="71"/>
    </location>
</feature>
<dbReference type="Proteomes" id="UP000248806">
    <property type="component" value="Unassembled WGS sequence"/>
</dbReference>
<protein>
    <recommendedName>
        <fullName evidence="2">SWIM-type domain-containing protein</fullName>
    </recommendedName>
</protein>
<dbReference type="GO" id="GO:0008270">
    <property type="term" value="F:zinc ion binding"/>
    <property type="evidence" value="ECO:0007669"/>
    <property type="project" value="UniProtKB-KW"/>
</dbReference>
<proteinExistence type="predicted"/>
<name>A0A326UBD7_THEHA</name>